<dbReference type="EMBL" id="JAQQPM010000001">
    <property type="protein sequence ID" value="KAK2066255.1"/>
    <property type="molecule type" value="Genomic_DNA"/>
</dbReference>
<protein>
    <submittedName>
        <fullName evidence="2">Uncharacterized protein</fullName>
    </submittedName>
</protein>
<name>A0AAD9M8B5_9PEZI</name>
<organism evidence="2 3">
    <name type="scientific">Phyllachora maydis</name>
    <dbReference type="NCBI Taxonomy" id="1825666"/>
    <lineage>
        <taxon>Eukaryota</taxon>
        <taxon>Fungi</taxon>
        <taxon>Dikarya</taxon>
        <taxon>Ascomycota</taxon>
        <taxon>Pezizomycotina</taxon>
        <taxon>Sordariomycetes</taxon>
        <taxon>Sordariomycetidae</taxon>
        <taxon>Phyllachorales</taxon>
        <taxon>Phyllachoraceae</taxon>
        <taxon>Phyllachora</taxon>
    </lineage>
</organism>
<reference evidence="2" key="1">
    <citation type="journal article" date="2023" name="Mol. Plant Microbe Interact.">
        <title>Elucidating the Obligate Nature and Biological Capacity of an Invasive Fungal Corn Pathogen.</title>
        <authorList>
            <person name="MacCready J.S."/>
            <person name="Roggenkamp E.M."/>
            <person name="Gdanetz K."/>
            <person name="Chilvers M.I."/>
        </authorList>
    </citation>
    <scope>NUCLEOTIDE SEQUENCE</scope>
    <source>
        <strain evidence="2">PM02</strain>
    </source>
</reference>
<comment type="caution">
    <text evidence="2">The sequence shown here is derived from an EMBL/GenBank/DDBJ whole genome shotgun (WGS) entry which is preliminary data.</text>
</comment>
<keyword evidence="1" id="KW-0732">Signal</keyword>
<gene>
    <name evidence="2" type="ORF">P8C59_000086</name>
</gene>
<dbReference type="Proteomes" id="UP001217918">
    <property type="component" value="Unassembled WGS sequence"/>
</dbReference>
<evidence type="ECO:0000313" key="3">
    <source>
        <dbReference type="Proteomes" id="UP001217918"/>
    </source>
</evidence>
<proteinExistence type="predicted"/>
<feature type="signal peptide" evidence="1">
    <location>
        <begin position="1"/>
        <end position="19"/>
    </location>
</feature>
<accession>A0AAD9M8B5</accession>
<sequence length="166" mass="18223">MLVSFYLALGAAALAATQCFPPAPPAPQVQQVDACPATAPAPPPIPVLGNGTVCGPPPPLACAGQFVPPPPPQQLYVLQLLRRHRSTFCQTTPCADLQPQASARRLRRSVYRRPLRQSPCPELFPQLCPPLHPPLHPPPRPPQLRPLLRLQLRPQLLHYTWTFSID</sequence>
<evidence type="ECO:0000313" key="2">
    <source>
        <dbReference type="EMBL" id="KAK2066255.1"/>
    </source>
</evidence>
<keyword evidence="3" id="KW-1185">Reference proteome</keyword>
<feature type="chain" id="PRO_5042257846" evidence="1">
    <location>
        <begin position="20"/>
        <end position="166"/>
    </location>
</feature>
<dbReference type="AlphaFoldDB" id="A0AAD9M8B5"/>
<evidence type="ECO:0000256" key="1">
    <source>
        <dbReference type="SAM" id="SignalP"/>
    </source>
</evidence>